<dbReference type="PROSITE" id="PS01125">
    <property type="entry name" value="ROK"/>
    <property type="match status" value="1"/>
</dbReference>
<dbReference type="Gene3D" id="3.30.420.40">
    <property type="match status" value="2"/>
</dbReference>
<organism evidence="2 3">
    <name type="scientific">Deinococcus koreensis</name>
    <dbReference type="NCBI Taxonomy" id="2054903"/>
    <lineage>
        <taxon>Bacteria</taxon>
        <taxon>Thermotogati</taxon>
        <taxon>Deinococcota</taxon>
        <taxon>Deinococci</taxon>
        <taxon>Deinococcales</taxon>
        <taxon>Deinococcaceae</taxon>
        <taxon>Deinococcus</taxon>
    </lineage>
</organism>
<dbReference type="OrthoDB" id="9796533at2"/>
<comment type="caution">
    <text evidence="2">The sequence shown here is derived from an EMBL/GenBank/DDBJ whole genome shotgun (WGS) entry which is preliminary data.</text>
</comment>
<accession>A0A2K3UT70</accession>
<evidence type="ECO:0000313" key="3">
    <source>
        <dbReference type="Proteomes" id="UP000236379"/>
    </source>
</evidence>
<reference evidence="2 3" key="1">
    <citation type="submission" date="2018-01" db="EMBL/GenBank/DDBJ databases">
        <title>Deinococcus koreensis sp. nov., a radiation-resistant bacterium isolated from river water.</title>
        <authorList>
            <person name="Choi A."/>
        </authorList>
    </citation>
    <scope>NUCLEOTIDE SEQUENCE [LARGE SCALE GENOMIC DNA]</scope>
    <source>
        <strain evidence="2 3">SJW1-2</strain>
    </source>
</reference>
<dbReference type="AlphaFoldDB" id="A0A2K3UT70"/>
<protein>
    <submittedName>
        <fullName evidence="2">ROK family protein</fullName>
    </submittedName>
</protein>
<dbReference type="Pfam" id="PF00480">
    <property type="entry name" value="ROK"/>
    <property type="match status" value="1"/>
</dbReference>
<comment type="similarity">
    <text evidence="1">Belongs to the ROK (NagC/XylR) family.</text>
</comment>
<sequence length="383" mass="40215">MGLLRRQALGRAELARALGLSKTALGDLIGGLLDEGLLEERGERESPGERGRRPAPLHVQARRAAVIGVDLSATSFEFGSYDLLGEPLQLSRLPSERGRGQAAVYRQIVRGVRAALGQARALGLPVAAVGIAAPGPLDAASGTILAPPSFPDLHHLAVTARLEEELGLPVRLERNTTAAATAHLRRSDRDLRNFVYLLLMDQGIGAGLVIDRQVYRGTHGYAGEFGHVSLDVSGPPCPCGNHGCLERVADVDATEQAYARHGEALGHAAIVARAQAGEALAQEVLDTAGQALGRAAVSLVNLLDPQALILGGVGAQAAPFLLPALRRELGARAYPFLSWGEHLDLRVCDLPNPSGQGAAECVLNAIYRGDIGLPSARPELTPA</sequence>
<dbReference type="PANTHER" id="PTHR18964:SF149">
    <property type="entry name" value="BIFUNCTIONAL UDP-N-ACETYLGLUCOSAMINE 2-EPIMERASE_N-ACETYLMANNOSAMINE KINASE"/>
    <property type="match status" value="1"/>
</dbReference>
<dbReference type="EMBL" id="PPPD01000002">
    <property type="protein sequence ID" value="PNY79700.1"/>
    <property type="molecule type" value="Genomic_DNA"/>
</dbReference>
<dbReference type="InterPro" id="IPR043129">
    <property type="entry name" value="ATPase_NBD"/>
</dbReference>
<dbReference type="SUPFAM" id="SSF46785">
    <property type="entry name" value="Winged helix' DNA-binding domain"/>
    <property type="match status" value="1"/>
</dbReference>
<dbReference type="Proteomes" id="UP000236379">
    <property type="component" value="Unassembled WGS sequence"/>
</dbReference>
<name>A0A2K3UT70_9DEIO</name>
<gene>
    <name evidence="2" type="ORF">CVO96_17215</name>
</gene>
<proteinExistence type="inferred from homology"/>
<dbReference type="InterPro" id="IPR036388">
    <property type="entry name" value="WH-like_DNA-bd_sf"/>
</dbReference>
<dbReference type="InterPro" id="IPR036390">
    <property type="entry name" value="WH_DNA-bd_sf"/>
</dbReference>
<dbReference type="InterPro" id="IPR049874">
    <property type="entry name" value="ROK_cs"/>
</dbReference>
<dbReference type="InterPro" id="IPR000600">
    <property type="entry name" value="ROK"/>
</dbReference>
<keyword evidence="3" id="KW-1185">Reference proteome</keyword>
<dbReference type="PANTHER" id="PTHR18964">
    <property type="entry name" value="ROK (REPRESSOR, ORF, KINASE) FAMILY"/>
    <property type="match status" value="1"/>
</dbReference>
<evidence type="ECO:0000256" key="1">
    <source>
        <dbReference type="ARBA" id="ARBA00006479"/>
    </source>
</evidence>
<dbReference type="Gene3D" id="1.10.10.10">
    <property type="entry name" value="Winged helix-like DNA-binding domain superfamily/Winged helix DNA-binding domain"/>
    <property type="match status" value="1"/>
</dbReference>
<dbReference type="SUPFAM" id="SSF53067">
    <property type="entry name" value="Actin-like ATPase domain"/>
    <property type="match status" value="1"/>
</dbReference>
<evidence type="ECO:0000313" key="2">
    <source>
        <dbReference type="EMBL" id="PNY79700.1"/>
    </source>
</evidence>